<evidence type="ECO:0000313" key="5">
    <source>
        <dbReference type="Proteomes" id="UP000067061"/>
    </source>
</evidence>
<dbReference type="InterPro" id="IPR045865">
    <property type="entry name" value="ACT-like_dom_sf"/>
</dbReference>
<dbReference type="NCBIfam" id="NF003361">
    <property type="entry name" value="PRK04435.1"/>
    <property type="match status" value="1"/>
</dbReference>
<dbReference type="RefSeq" id="WP_005898133.1">
    <property type="nucleotide sequence ID" value="NZ_CP013121.1"/>
</dbReference>
<protein>
    <submittedName>
        <fullName evidence="4">ACT domain-containing protein</fullName>
    </submittedName>
</protein>
<sequence>MALKKKEADNKEFYIVDKRILPKSIQNVIKVNDLILKTKISKYSAIKKVGISRSTYYKYKDFIKPFYEGGEDRIYSLHLSLKDRVGILTDVLDVIAKEKISVLTIVQNMAVDGIAKSTILIKLSESMQKKVDKIISKIGKVEGIADIRITGSN</sequence>
<evidence type="ECO:0000313" key="3">
    <source>
        <dbReference type="EMBL" id="ASG28598.1"/>
    </source>
</evidence>
<organism evidence="4 7">
    <name type="scientific">Fusobacterium nucleatum subsp. polymorphum</name>
    <name type="common">Fusobacterium polymorphum</name>
    <dbReference type="NCBI Taxonomy" id="76857"/>
    <lineage>
        <taxon>Bacteria</taxon>
        <taxon>Fusobacteriati</taxon>
        <taxon>Fusobacteriota</taxon>
        <taxon>Fusobacteriia</taxon>
        <taxon>Fusobacteriales</taxon>
        <taxon>Fusobacteriaceae</taxon>
        <taxon>Fusobacterium</taxon>
    </lineage>
</organism>
<dbReference type="AlphaFoldDB" id="A0A0D6GZG3"/>
<reference evidence="3 6" key="3">
    <citation type="submission" date="2017-06" db="EMBL/GenBank/DDBJ databases">
        <title>Genome sequencing of Fusobacterium nucleatum subsp. polymorphum KCOM 1275 (=ChDC F310).</title>
        <authorList>
            <person name="Kook J.-K."/>
            <person name="Park S.-N."/>
            <person name="Lim Y.K."/>
            <person name="Roh H."/>
        </authorList>
    </citation>
    <scope>NUCLEOTIDE SEQUENCE [LARGE SCALE GENOMIC DNA]</scope>
    <source>
        <strain evidence="3 6">KCOM 1275</strain>
    </source>
</reference>
<dbReference type="InterPro" id="IPR008310">
    <property type="entry name" value="UPF0735_ACT_dom-cont"/>
</dbReference>
<evidence type="ECO:0000313" key="7">
    <source>
        <dbReference type="Proteomes" id="UP000224507"/>
    </source>
</evidence>
<dbReference type="Proteomes" id="UP000224507">
    <property type="component" value="Unassembled WGS sequence"/>
</dbReference>
<dbReference type="Gene3D" id="3.30.70.260">
    <property type="match status" value="1"/>
</dbReference>
<accession>A0A0D6GZG3</accession>
<reference evidence="2 5" key="1">
    <citation type="submission" date="2015-11" db="EMBL/GenBank/DDBJ databases">
        <authorList>
            <person name="Kook J.-K."/>
            <person name="Park S.-N."/>
            <person name="Lim Y.K."/>
            <person name="Jo E."/>
        </authorList>
    </citation>
    <scope>NUCLEOTIDE SEQUENCE [LARGE SCALE GENOMIC DNA]</scope>
    <source>
        <strain evidence="2 5">ChDC F306</strain>
    </source>
</reference>
<dbReference type="InterPro" id="IPR002912">
    <property type="entry name" value="ACT_dom"/>
</dbReference>
<gene>
    <name evidence="4" type="ORF">CBG56_10475</name>
    <name evidence="3" type="ORF">CBG61_06420</name>
    <name evidence="2" type="ORF">RO02_12060</name>
</gene>
<dbReference type="EMBL" id="CP013121">
    <property type="protein sequence ID" value="ALM95265.1"/>
    <property type="molecule type" value="Genomic_DNA"/>
</dbReference>
<evidence type="ECO:0000313" key="6">
    <source>
        <dbReference type="Proteomes" id="UP000197638"/>
    </source>
</evidence>
<dbReference type="EMBL" id="NIRO01000017">
    <property type="protein sequence ID" value="PHI11202.1"/>
    <property type="molecule type" value="Genomic_DNA"/>
</dbReference>
<name>A0A0D6GZG3_FUSNP</name>
<evidence type="ECO:0000313" key="4">
    <source>
        <dbReference type="EMBL" id="PHI11202.1"/>
    </source>
</evidence>
<dbReference type="KEGG" id="fpol:ERS445057_02103"/>
<dbReference type="PIRSF" id="PIRSF025624">
    <property type="entry name" value="ACT_PheB"/>
    <property type="match status" value="1"/>
</dbReference>
<reference evidence="4 7" key="2">
    <citation type="submission" date="2017-06" db="EMBL/GenBank/DDBJ databases">
        <title>Draft genome sequence of Fusobacterium nucleatum subsp. polymorphum KCOM 1274 (=ChDC F309).</title>
        <authorList>
            <person name="Kook J.-K."/>
            <person name="Park S.-N."/>
            <person name="Lim Y.K."/>
            <person name="Roh H."/>
        </authorList>
    </citation>
    <scope>NUCLEOTIDE SEQUENCE [LARGE SCALE GENOMIC DNA]</scope>
    <source>
        <strain evidence="4">KCOM 1274</strain>
        <strain evidence="7">KCOM 1274 (ChDC F309)</strain>
    </source>
</reference>
<dbReference type="SUPFAM" id="SSF55021">
    <property type="entry name" value="ACT-like"/>
    <property type="match status" value="1"/>
</dbReference>
<evidence type="ECO:0000259" key="1">
    <source>
        <dbReference type="PROSITE" id="PS51671"/>
    </source>
</evidence>
<dbReference type="GeneID" id="45635854"/>
<proteinExistence type="predicted"/>
<dbReference type="Proteomes" id="UP000067061">
    <property type="component" value="Chromosome"/>
</dbReference>
<dbReference type="PROSITE" id="PS51671">
    <property type="entry name" value="ACT"/>
    <property type="match status" value="1"/>
</dbReference>
<evidence type="ECO:0000313" key="2">
    <source>
        <dbReference type="EMBL" id="ALM95265.1"/>
    </source>
</evidence>
<feature type="domain" description="ACT" evidence="1">
    <location>
        <begin position="76"/>
        <end position="152"/>
    </location>
</feature>
<dbReference type="EMBL" id="CP022123">
    <property type="protein sequence ID" value="ASG28598.1"/>
    <property type="molecule type" value="Genomic_DNA"/>
</dbReference>
<dbReference type="Pfam" id="PF13291">
    <property type="entry name" value="ACT_4"/>
    <property type="match status" value="1"/>
</dbReference>
<dbReference type="Proteomes" id="UP000197638">
    <property type="component" value="Chromosome"/>
</dbReference>